<dbReference type="FunFam" id="3.30.450.40:FF:000052">
    <property type="entry name" value="Oxygen sensor histidine kinase response regulator DevS/DosS"/>
    <property type="match status" value="1"/>
</dbReference>
<dbReference type="InterPro" id="IPR036890">
    <property type="entry name" value="HATPase_C_sf"/>
</dbReference>
<dbReference type="AlphaFoldDB" id="A0A7K0CF54"/>
<evidence type="ECO:0000313" key="14">
    <source>
        <dbReference type="Proteomes" id="UP000466345"/>
    </source>
</evidence>
<dbReference type="GO" id="GO:0070025">
    <property type="term" value="F:carbon monoxide binding"/>
    <property type="evidence" value="ECO:0007669"/>
    <property type="project" value="UniProtKB-ARBA"/>
</dbReference>
<dbReference type="PANTHER" id="PTHR24421:SF56">
    <property type="entry name" value="OXYGEN SENSOR HISTIDINE KINASE RESPONSE REGULATOR DOST"/>
    <property type="match status" value="1"/>
</dbReference>
<dbReference type="GO" id="GO:0019826">
    <property type="term" value="F:oxygen sensor activity"/>
    <property type="evidence" value="ECO:0007669"/>
    <property type="project" value="UniProtKB-ARBA"/>
</dbReference>
<keyword evidence="7 13" id="KW-0418">Kinase</keyword>
<keyword evidence="9" id="KW-0408">Iron</keyword>
<sequence length="579" mass="61392">MGADRRQDAGTFPRPQLDQLLGELQLRTAEVRGARDRIHGLLEAVLTVGSELDVRQVLRRIVEAAVVLVDAGYGALGVVGDQGTLAQFVTVGVGDEERARIDREPDGHGLIGELIRRPQPLRLEEIADHPASAGFPAGHPPMHSFLGVPIRVRDEVFGNLYLTEKRGGGTFDGEDQAVLSTLAVAAGVAVENARLYEQTRRRQRWLEAAGEVTNTLLSGADQSVVLELIVERTRYNLDADLGTVALPVPAPVPGPGAHPGELRVALALGLGGERHVGRVMGAQGTLAGLAYSTAEPVSSPDVDTDPRTRFSRLRGAGLGAAVAVPMGGAHGLRGVLMLARAKGKPSFGADETAPLLAFAGQAALAMELAERRSDAEQIALYEDRDRIARDLHDMAIQRLFATGMTLQSAMRFVTSTEGEERLLRAVDDLDETIKIIRTTIFGLRAHQPGPQLRGLRVRVFQTVEQAVPALGFTPTLRTEGLVDTNVPAAIADQVVAVLGEALSNAARHAHASAVGIALTVGADQLTLTVTDNGVGMPERGRLSGLKNLAERAGQLGGESLLSTPEGGGTRLVWRVPLPP</sequence>
<evidence type="ECO:0000256" key="3">
    <source>
        <dbReference type="ARBA" id="ARBA00022490"/>
    </source>
</evidence>
<evidence type="ECO:0000259" key="11">
    <source>
        <dbReference type="SMART" id="SM00065"/>
    </source>
</evidence>
<name>A0A7K0CF54_9ACTN</name>
<feature type="domain" description="Histidine kinase/HSP90-like ATPase" evidence="12">
    <location>
        <begin position="489"/>
        <end position="579"/>
    </location>
</feature>
<dbReference type="InterPro" id="IPR011712">
    <property type="entry name" value="Sig_transdc_His_kin_sub3_dim/P"/>
</dbReference>
<comment type="cofactor">
    <cofactor evidence="1">
        <name>Mg(2+)</name>
        <dbReference type="ChEBI" id="CHEBI:18420"/>
    </cofactor>
</comment>
<dbReference type="OrthoDB" id="5241249at2"/>
<dbReference type="Pfam" id="PF13185">
    <property type="entry name" value="GAF_2"/>
    <property type="match status" value="2"/>
</dbReference>
<dbReference type="EC" id="2.7.13.3" evidence="13"/>
<dbReference type="SMART" id="SM00387">
    <property type="entry name" value="HATPase_c"/>
    <property type="match status" value="1"/>
</dbReference>
<dbReference type="InterPro" id="IPR050482">
    <property type="entry name" value="Sensor_HK_TwoCompSys"/>
</dbReference>
<keyword evidence="6" id="KW-0479">Metal-binding</keyword>
<dbReference type="Gene3D" id="3.30.450.40">
    <property type="match status" value="2"/>
</dbReference>
<feature type="domain" description="GAF" evidence="11">
    <location>
        <begin position="221"/>
        <end position="376"/>
    </location>
</feature>
<accession>A0A7K0CF54</accession>
<dbReference type="GO" id="GO:0020037">
    <property type="term" value="F:heme binding"/>
    <property type="evidence" value="ECO:0007669"/>
    <property type="project" value="UniProtKB-ARBA"/>
</dbReference>
<keyword evidence="8" id="KW-0460">Magnesium</keyword>
<dbReference type="Gene3D" id="3.30.565.10">
    <property type="entry name" value="Histidine kinase-like ATPase, C-terminal domain"/>
    <property type="match status" value="1"/>
</dbReference>
<keyword evidence="14" id="KW-1185">Reference proteome</keyword>
<evidence type="ECO:0000256" key="10">
    <source>
        <dbReference type="ARBA" id="ARBA00023012"/>
    </source>
</evidence>
<evidence type="ECO:0000256" key="6">
    <source>
        <dbReference type="ARBA" id="ARBA00022723"/>
    </source>
</evidence>
<dbReference type="CDD" id="cd16917">
    <property type="entry name" value="HATPase_UhpB-NarQ-NarX-like"/>
    <property type="match status" value="1"/>
</dbReference>
<evidence type="ECO:0000259" key="12">
    <source>
        <dbReference type="SMART" id="SM00387"/>
    </source>
</evidence>
<comment type="caution">
    <text evidence="13">The sequence shown here is derived from an EMBL/GenBank/DDBJ whole genome shotgun (WGS) entry which is preliminary data.</text>
</comment>
<dbReference type="InterPro" id="IPR029016">
    <property type="entry name" value="GAF-like_dom_sf"/>
</dbReference>
<evidence type="ECO:0000256" key="8">
    <source>
        <dbReference type="ARBA" id="ARBA00022842"/>
    </source>
</evidence>
<evidence type="ECO:0000256" key="9">
    <source>
        <dbReference type="ARBA" id="ARBA00023004"/>
    </source>
</evidence>
<dbReference type="GO" id="GO:0070483">
    <property type="term" value="P:detection of hypoxia"/>
    <property type="evidence" value="ECO:0007669"/>
    <property type="project" value="UniProtKB-ARBA"/>
</dbReference>
<dbReference type="Gene3D" id="1.20.5.1930">
    <property type="match status" value="1"/>
</dbReference>
<dbReference type="GO" id="GO:0005524">
    <property type="term" value="F:ATP binding"/>
    <property type="evidence" value="ECO:0007669"/>
    <property type="project" value="UniProtKB-ARBA"/>
</dbReference>
<dbReference type="InterPro" id="IPR003018">
    <property type="entry name" value="GAF"/>
</dbReference>
<dbReference type="InterPro" id="IPR003594">
    <property type="entry name" value="HATPase_dom"/>
</dbReference>
<dbReference type="Proteomes" id="UP000466345">
    <property type="component" value="Unassembled WGS sequence"/>
</dbReference>
<reference evidence="13 14" key="1">
    <citation type="submission" date="2019-10" db="EMBL/GenBank/DDBJ databases">
        <title>Streptomyces smaragdinus sp. nov. and Streptomyces fabii sp. nov., isolated from the gut of fungus growing-termite Macrotermes natalensis.</title>
        <authorList>
            <person name="Schwitalla J."/>
            <person name="Benndorf R."/>
            <person name="Martin K."/>
            <person name="De Beer W."/>
            <person name="Kaster A.-K."/>
            <person name="Vollmers J."/>
            <person name="Poulsen M."/>
            <person name="Beemelmanns C."/>
        </authorList>
    </citation>
    <scope>NUCLEOTIDE SEQUENCE [LARGE SCALE GENOMIC DNA]</scope>
    <source>
        <strain evidence="13 14">RB5</strain>
    </source>
</reference>
<evidence type="ECO:0000313" key="13">
    <source>
        <dbReference type="EMBL" id="MQY12097.1"/>
    </source>
</evidence>
<dbReference type="Pfam" id="PF02518">
    <property type="entry name" value="HATPase_c"/>
    <property type="match status" value="1"/>
</dbReference>
<dbReference type="SUPFAM" id="SSF55874">
    <property type="entry name" value="ATPase domain of HSP90 chaperone/DNA topoisomerase II/histidine kinase"/>
    <property type="match status" value="1"/>
</dbReference>
<gene>
    <name evidence="13" type="primary">devS</name>
    <name evidence="13" type="ORF">SRB5_22270</name>
</gene>
<dbReference type="GO" id="GO:0070026">
    <property type="term" value="F:nitric oxide binding"/>
    <property type="evidence" value="ECO:0007669"/>
    <property type="project" value="UniProtKB-ARBA"/>
</dbReference>
<dbReference type="GO" id="GO:0000155">
    <property type="term" value="F:phosphorelay sensor kinase activity"/>
    <property type="evidence" value="ECO:0007669"/>
    <property type="project" value="InterPro"/>
</dbReference>
<organism evidence="13 14">
    <name type="scientific">Streptomyces smaragdinus</name>
    <dbReference type="NCBI Taxonomy" id="2585196"/>
    <lineage>
        <taxon>Bacteria</taxon>
        <taxon>Bacillati</taxon>
        <taxon>Actinomycetota</taxon>
        <taxon>Actinomycetes</taxon>
        <taxon>Kitasatosporales</taxon>
        <taxon>Streptomycetaceae</taxon>
        <taxon>Streptomyces</taxon>
    </lineage>
</organism>
<evidence type="ECO:0000256" key="1">
    <source>
        <dbReference type="ARBA" id="ARBA00001946"/>
    </source>
</evidence>
<evidence type="ECO:0000256" key="2">
    <source>
        <dbReference type="ARBA" id="ARBA00001971"/>
    </source>
</evidence>
<evidence type="ECO:0000256" key="5">
    <source>
        <dbReference type="ARBA" id="ARBA00022679"/>
    </source>
</evidence>
<dbReference type="GO" id="GO:0046983">
    <property type="term" value="F:protein dimerization activity"/>
    <property type="evidence" value="ECO:0007669"/>
    <property type="project" value="InterPro"/>
</dbReference>
<feature type="domain" description="GAF" evidence="11">
    <location>
        <begin position="53"/>
        <end position="200"/>
    </location>
</feature>
<dbReference type="SMART" id="SM00065">
    <property type="entry name" value="GAF"/>
    <property type="match status" value="2"/>
</dbReference>
<dbReference type="SUPFAM" id="SSF55781">
    <property type="entry name" value="GAF domain-like"/>
    <property type="match status" value="2"/>
</dbReference>
<comment type="cofactor">
    <cofactor evidence="2">
        <name>heme</name>
        <dbReference type="ChEBI" id="CHEBI:30413"/>
    </cofactor>
</comment>
<evidence type="ECO:0000256" key="4">
    <source>
        <dbReference type="ARBA" id="ARBA00022553"/>
    </source>
</evidence>
<keyword evidence="4" id="KW-0597">Phosphoprotein</keyword>
<dbReference type="Pfam" id="PF07730">
    <property type="entry name" value="HisKA_3"/>
    <property type="match status" value="1"/>
</dbReference>
<dbReference type="GO" id="GO:0019825">
    <property type="term" value="F:oxygen binding"/>
    <property type="evidence" value="ECO:0007669"/>
    <property type="project" value="UniProtKB-ARBA"/>
</dbReference>
<dbReference type="GO" id="GO:0016020">
    <property type="term" value="C:membrane"/>
    <property type="evidence" value="ECO:0007669"/>
    <property type="project" value="InterPro"/>
</dbReference>
<keyword evidence="3" id="KW-0963">Cytoplasm</keyword>
<evidence type="ECO:0000256" key="7">
    <source>
        <dbReference type="ARBA" id="ARBA00022777"/>
    </source>
</evidence>
<protein>
    <submittedName>
        <fullName evidence="13">Oxygen sensor histidine kinase response regulator DevS/DosS</fullName>
        <ecNumber evidence="13">2.7.13.3</ecNumber>
    </submittedName>
</protein>
<keyword evidence="10" id="KW-0902">Two-component regulatory system</keyword>
<dbReference type="GO" id="GO:0000287">
    <property type="term" value="F:magnesium ion binding"/>
    <property type="evidence" value="ECO:0007669"/>
    <property type="project" value="UniProtKB-ARBA"/>
</dbReference>
<proteinExistence type="predicted"/>
<keyword evidence="5 13" id="KW-0808">Transferase</keyword>
<dbReference type="RefSeq" id="WP_153451447.1">
    <property type="nucleotide sequence ID" value="NZ_WEGJ01000005.1"/>
</dbReference>
<dbReference type="EMBL" id="WEGJ01000005">
    <property type="protein sequence ID" value="MQY12097.1"/>
    <property type="molecule type" value="Genomic_DNA"/>
</dbReference>
<dbReference type="PANTHER" id="PTHR24421">
    <property type="entry name" value="NITRATE/NITRITE SENSOR PROTEIN NARX-RELATED"/>
    <property type="match status" value="1"/>
</dbReference>